<evidence type="ECO:0000313" key="2">
    <source>
        <dbReference type="EMBL" id="ROO29355.1"/>
    </source>
</evidence>
<dbReference type="Proteomes" id="UP000285123">
    <property type="component" value="Unassembled WGS sequence"/>
</dbReference>
<gene>
    <name evidence="2" type="ORF">SAHL_09275</name>
</gene>
<dbReference type="InterPro" id="IPR036909">
    <property type="entry name" value="Cyt_c-like_dom_sf"/>
</dbReference>
<sequence>MAGSAIMRAAGLAIGVVLVAGVVRAQSLPGPHNRPAPGNATPAVTPREAGYRPRVNFQLECSGCHLADGAGSRANDVPRMKDFVGHFLEVEGGREFLVRVPGVAQSSYTDAQLAALLNWILTGGMAGESTPETFRPYTAAEVGRLRGDPLDQIDPVRNALLERMRQRGIAIEDGLAGRP</sequence>
<accession>A0A423PUT0</accession>
<evidence type="ECO:0008006" key="4">
    <source>
        <dbReference type="Google" id="ProtNLM"/>
    </source>
</evidence>
<name>A0A423PUT0_9GAMM</name>
<protein>
    <recommendedName>
        <fullName evidence="4">Cytochrome C</fullName>
    </recommendedName>
</protein>
<evidence type="ECO:0000313" key="3">
    <source>
        <dbReference type="Proteomes" id="UP000285123"/>
    </source>
</evidence>
<proteinExistence type="predicted"/>
<comment type="caution">
    <text evidence="2">The sequence shown here is derived from an EMBL/GenBank/DDBJ whole genome shotgun (WGS) entry which is preliminary data.</text>
</comment>
<evidence type="ECO:0000256" key="1">
    <source>
        <dbReference type="SAM" id="MobiDB-lite"/>
    </source>
</evidence>
<organism evidence="2 3">
    <name type="scientific">Salinisphaera orenii YIM 95161</name>
    <dbReference type="NCBI Taxonomy" id="1051139"/>
    <lineage>
        <taxon>Bacteria</taxon>
        <taxon>Pseudomonadati</taxon>
        <taxon>Pseudomonadota</taxon>
        <taxon>Gammaproteobacteria</taxon>
        <taxon>Salinisphaerales</taxon>
        <taxon>Salinisphaeraceae</taxon>
        <taxon>Salinisphaera</taxon>
    </lineage>
</organism>
<dbReference type="AlphaFoldDB" id="A0A423PUT0"/>
<dbReference type="GO" id="GO:0020037">
    <property type="term" value="F:heme binding"/>
    <property type="evidence" value="ECO:0007669"/>
    <property type="project" value="InterPro"/>
</dbReference>
<dbReference type="GO" id="GO:0009055">
    <property type="term" value="F:electron transfer activity"/>
    <property type="evidence" value="ECO:0007669"/>
    <property type="project" value="InterPro"/>
</dbReference>
<dbReference type="SUPFAM" id="SSF46626">
    <property type="entry name" value="Cytochrome c"/>
    <property type="match status" value="1"/>
</dbReference>
<reference evidence="2 3" key="1">
    <citation type="submission" date="2013-10" db="EMBL/GenBank/DDBJ databases">
        <title>Salinisphaera halophila YIM 95161 Genome Sequencing.</title>
        <authorList>
            <person name="Lai Q."/>
            <person name="Li C."/>
            <person name="Shao Z."/>
        </authorList>
    </citation>
    <scope>NUCLEOTIDE SEQUENCE [LARGE SCALE GENOMIC DNA]</scope>
    <source>
        <strain evidence="2 3">YIM 95161</strain>
    </source>
</reference>
<feature type="region of interest" description="Disordered" evidence="1">
    <location>
        <begin position="28"/>
        <end position="47"/>
    </location>
</feature>
<dbReference type="EMBL" id="AYKF01000081">
    <property type="protein sequence ID" value="ROO29355.1"/>
    <property type="molecule type" value="Genomic_DNA"/>
</dbReference>